<dbReference type="InterPro" id="IPR016187">
    <property type="entry name" value="CTDL_fold"/>
</dbReference>
<evidence type="ECO:0000256" key="4">
    <source>
        <dbReference type="SAM" id="MobiDB-lite"/>
    </source>
</evidence>
<feature type="compositionally biased region" description="Polar residues" evidence="4">
    <location>
        <begin position="326"/>
        <end position="347"/>
    </location>
</feature>
<dbReference type="InterPro" id="IPR005532">
    <property type="entry name" value="SUMF_dom"/>
</dbReference>
<dbReference type="InterPro" id="IPR000719">
    <property type="entry name" value="Prot_kinase_dom"/>
</dbReference>
<feature type="transmembrane region" description="Helical" evidence="5">
    <location>
        <begin position="358"/>
        <end position="380"/>
    </location>
</feature>
<reference evidence="7 8" key="1">
    <citation type="submission" date="2018-10" db="EMBL/GenBank/DDBJ databases">
        <title>Genomic Encyclopedia of Type Strains, Phase IV (KMG-IV): sequencing the most valuable type-strain genomes for metagenomic binning, comparative biology and taxonomic classification.</title>
        <authorList>
            <person name="Goeker M."/>
        </authorList>
    </citation>
    <scope>NUCLEOTIDE SEQUENCE [LARGE SCALE GENOMIC DNA]</scope>
    <source>
        <strain evidence="7 8">DSM 25080</strain>
    </source>
</reference>
<feature type="domain" description="Protein kinase" evidence="6">
    <location>
        <begin position="19"/>
        <end position="321"/>
    </location>
</feature>
<evidence type="ECO:0000256" key="1">
    <source>
        <dbReference type="ARBA" id="ARBA00022741"/>
    </source>
</evidence>
<dbReference type="AlphaFoldDB" id="A0A3M0A7Y6"/>
<evidence type="ECO:0000313" key="8">
    <source>
        <dbReference type="Proteomes" id="UP000267187"/>
    </source>
</evidence>
<keyword evidence="8" id="KW-1185">Reference proteome</keyword>
<feature type="compositionally biased region" description="Pro residues" evidence="4">
    <location>
        <begin position="306"/>
        <end position="322"/>
    </location>
</feature>
<dbReference type="PANTHER" id="PTHR23150:SF35">
    <property type="entry name" value="BLL6746 PROTEIN"/>
    <property type="match status" value="1"/>
</dbReference>
<evidence type="ECO:0000256" key="2">
    <source>
        <dbReference type="ARBA" id="ARBA00022840"/>
    </source>
</evidence>
<keyword evidence="1 3" id="KW-0547">Nucleotide-binding</keyword>
<proteinExistence type="predicted"/>
<dbReference type="InterPro" id="IPR011009">
    <property type="entry name" value="Kinase-like_dom_sf"/>
</dbReference>
<keyword evidence="5" id="KW-0472">Membrane</keyword>
<dbReference type="InterPro" id="IPR051043">
    <property type="entry name" value="Sulfatase_Mod_Factor_Kinase"/>
</dbReference>
<dbReference type="GO" id="GO:0120147">
    <property type="term" value="F:formylglycine-generating oxidase activity"/>
    <property type="evidence" value="ECO:0007669"/>
    <property type="project" value="TreeGrafter"/>
</dbReference>
<dbReference type="PROSITE" id="PS00108">
    <property type="entry name" value="PROTEIN_KINASE_ST"/>
    <property type="match status" value="1"/>
</dbReference>
<dbReference type="CDD" id="cd14014">
    <property type="entry name" value="STKc_PknB_like"/>
    <property type="match status" value="1"/>
</dbReference>
<sequence>MSRAQQSTHLPLGTRLGEYEIQAVLGQGGFGITYKAWDSTLACYVALKEYFPKHLANRNTDSVSIRPASREDESSYQKGLTSFVEEARVLAQFQHPGVVPVKRLVKANQTAYMVMGFVEGETLTEYMKKSGGKVAASQLIAWTDQLLSALDKVHQAGLLHRDIKPGNVYIGSDGNAMLLDFGAARRVAAEASQSITGVISAGYSPIEQYSESTKNQGPWTDIYSLSATLYRCITGVKPIEATARRDEMDDGDPDPVAALNPSSYPDFPAGFILAVWQGMAVIRKHRIRDVSAYREVMNASLNSPSPQKPIAPVTPPPQPARPSGPSTSGPQSKVGSGPQSQGSTHSSAKVPISSGGRVVQIILAVVAVAVVAIVIINPFAKKEDPILDHGGGSEEVQLHSVSVNVKPSAAVDRILINGSSVANGATTSLAEGEHHVEIRGASGYSNVDERIFVDRNNRQFEFSLTQDLVPLTLTLTPSNARVILPDLPANVTYRPGVQLPRGTHRVRVIASGYQRYEGSIDLNQGSNWQITLERATPIAQINAQMVAIPAGRFNMGGDVYTDEKPVHRVNVPAFELQKTEVTWEQYRECVNAGGCTAPANSSSFADDEPVRSVSWDDAQRFISWLNRETGSSYRLPSESEWEYAARAGSGARYSSGNTLYCDDARYGQVEDGACYNGGSGPVEVGSYRANNFGLYDMAGNVNEWVEDCFYNDYNGAPNDGSAWVRKADCSVRSMRGGGWAGSVEQVAAPYRNSDQRDATFTDVGFRLARSR</sequence>
<feature type="binding site" evidence="3">
    <location>
        <position position="48"/>
    </location>
    <ligand>
        <name>ATP</name>
        <dbReference type="ChEBI" id="CHEBI:30616"/>
    </ligand>
</feature>
<dbReference type="SUPFAM" id="SSF56112">
    <property type="entry name" value="Protein kinase-like (PK-like)"/>
    <property type="match status" value="1"/>
</dbReference>
<accession>A0A3M0A7Y6</accession>
<keyword evidence="5" id="KW-1133">Transmembrane helix</keyword>
<organism evidence="7 8">
    <name type="scientific">Umboniibacter marinipuniceus</name>
    <dbReference type="NCBI Taxonomy" id="569599"/>
    <lineage>
        <taxon>Bacteria</taxon>
        <taxon>Pseudomonadati</taxon>
        <taxon>Pseudomonadota</taxon>
        <taxon>Gammaproteobacteria</taxon>
        <taxon>Cellvibrionales</taxon>
        <taxon>Cellvibrionaceae</taxon>
        <taxon>Umboniibacter</taxon>
    </lineage>
</organism>
<gene>
    <name evidence="7" type="ORF">DFR27_2269</name>
</gene>
<dbReference type="InterPro" id="IPR008271">
    <property type="entry name" value="Ser/Thr_kinase_AS"/>
</dbReference>
<dbReference type="RefSeq" id="WP_121877560.1">
    <property type="nucleotide sequence ID" value="NZ_REFJ01000005.1"/>
</dbReference>
<protein>
    <submittedName>
        <fullName evidence="7">Formylglycine-generating enzyme required for sulfatase activity</fullName>
    </submittedName>
</protein>
<dbReference type="PROSITE" id="PS50011">
    <property type="entry name" value="PROTEIN_KINASE_DOM"/>
    <property type="match status" value="1"/>
</dbReference>
<dbReference type="SMART" id="SM00220">
    <property type="entry name" value="S_TKc"/>
    <property type="match status" value="1"/>
</dbReference>
<dbReference type="SUPFAM" id="SSF56436">
    <property type="entry name" value="C-type lectin-like"/>
    <property type="match status" value="1"/>
</dbReference>
<dbReference type="Proteomes" id="UP000267187">
    <property type="component" value="Unassembled WGS sequence"/>
</dbReference>
<dbReference type="GO" id="GO:0005524">
    <property type="term" value="F:ATP binding"/>
    <property type="evidence" value="ECO:0007669"/>
    <property type="project" value="UniProtKB-UniRule"/>
</dbReference>
<dbReference type="Gene3D" id="3.90.1580.10">
    <property type="entry name" value="paralog of FGE (formylglycine-generating enzyme)"/>
    <property type="match status" value="1"/>
</dbReference>
<evidence type="ECO:0000256" key="5">
    <source>
        <dbReference type="SAM" id="Phobius"/>
    </source>
</evidence>
<feature type="region of interest" description="Disordered" evidence="4">
    <location>
        <begin position="301"/>
        <end position="351"/>
    </location>
</feature>
<dbReference type="PANTHER" id="PTHR23150">
    <property type="entry name" value="SULFATASE MODIFYING FACTOR 1, 2"/>
    <property type="match status" value="1"/>
</dbReference>
<keyword evidence="5" id="KW-0812">Transmembrane</keyword>
<evidence type="ECO:0000256" key="3">
    <source>
        <dbReference type="PROSITE-ProRule" id="PRU10141"/>
    </source>
</evidence>
<dbReference type="Pfam" id="PF03781">
    <property type="entry name" value="FGE-sulfatase"/>
    <property type="match status" value="1"/>
</dbReference>
<dbReference type="PROSITE" id="PS00107">
    <property type="entry name" value="PROTEIN_KINASE_ATP"/>
    <property type="match status" value="1"/>
</dbReference>
<name>A0A3M0A7Y6_9GAMM</name>
<dbReference type="Gene3D" id="1.10.510.10">
    <property type="entry name" value="Transferase(Phosphotransferase) domain 1"/>
    <property type="match status" value="1"/>
</dbReference>
<dbReference type="InterPro" id="IPR017441">
    <property type="entry name" value="Protein_kinase_ATP_BS"/>
</dbReference>
<dbReference type="GO" id="GO:0004672">
    <property type="term" value="F:protein kinase activity"/>
    <property type="evidence" value="ECO:0007669"/>
    <property type="project" value="InterPro"/>
</dbReference>
<dbReference type="Pfam" id="PF00069">
    <property type="entry name" value="Pkinase"/>
    <property type="match status" value="1"/>
</dbReference>
<dbReference type="InterPro" id="IPR042095">
    <property type="entry name" value="SUMF_sf"/>
</dbReference>
<dbReference type="OrthoDB" id="9801841at2"/>
<evidence type="ECO:0000313" key="7">
    <source>
        <dbReference type="EMBL" id="RMA78928.1"/>
    </source>
</evidence>
<evidence type="ECO:0000259" key="6">
    <source>
        <dbReference type="PROSITE" id="PS50011"/>
    </source>
</evidence>
<keyword evidence="2 3" id="KW-0067">ATP-binding</keyword>
<comment type="caution">
    <text evidence="7">The sequence shown here is derived from an EMBL/GenBank/DDBJ whole genome shotgun (WGS) entry which is preliminary data.</text>
</comment>
<dbReference type="EMBL" id="REFJ01000005">
    <property type="protein sequence ID" value="RMA78928.1"/>
    <property type="molecule type" value="Genomic_DNA"/>
</dbReference>